<dbReference type="InterPro" id="IPR044034">
    <property type="entry name" value="NAC-like_UBA"/>
</dbReference>
<evidence type="ECO:0000313" key="4">
    <source>
        <dbReference type="Proteomes" id="UP000243515"/>
    </source>
</evidence>
<dbReference type="Proteomes" id="UP000243515">
    <property type="component" value="Unassembled WGS sequence"/>
</dbReference>
<sequence length="151" mass="15371">MTNSLNSASVDTETPEQQLPKTAEDRKAAAALSSLNANEISQSSNDASSTLPSAVDQEALGKAMSRLEIVAGCAAGTKGSIGPGQGGALKKETDNIKKKAVKIAAEDILLVVEELDLTKNKATELLKVHDGDVTKAIQAFISPAAAAAAAA</sequence>
<organism evidence="3 4">
    <name type="scientific">Elaphomyces granulatus</name>
    <dbReference type="NCBI Taxonomy" id="519963"/>
    <lineage>
        <taxon>Eukaryota</taxon>
        <taxon>Fungi</taxon>
        <taxon>Dikarya</taxon>
        <taxon>Ascomycota</taxon>
        <taxon>Pezizomycotina</taxon>
        <taxon>Eurotiomycetes</taxon>
        <taxon>Eurotiomycetidae</taxon>
        <taxon>Eurotiales</taxon>
        <taxon>Elaphomycetaceae</taxon>
        <taxon>Elaphomyces</taxon>
    </lineage>
</organism>
<feature type="compositionally biased region" description="Polar residues" evidence="1">
    <location>
        <begin position="39"/>
        <end position="52"/>
    </location>
</feature>
<keyword evidence="4" id="KW-1185">Reference proteome</keyword>
<evidence type="ECO:0000256" key="1">
    <source>
        <dbReference type="SAM" id="MobiDB-lite"/>
    </source>
</evidence>
<dbReference type="OrthoDB" id="285219at2759"/>
<reference evidence="3 4" key="1">
    <citation type="journal article" date="2015" name="Environ. Microbiol.">
        <title>Metagenome sequence of Elaphomyces granulatus from sporocarp tissue reveals Ascomycota ectomycorrhizal fingerprints of genome expansion and a Proteobacteria-rich microbiome.</title>
        <authorList>
            <person name="Quandt C.A."/>
            <person name="Kohler A."/>
            <person name="Hesse C.N."/>
            <person name="Sharpton T.J."/>
            <person name="Martin F."/>
            <person name="Spatafora J.W."/>
        </authorList>
    </citation>
    <scope>NUCLEOTIDE SEQUENCE [LARGE SCALE GENOMIC DNA]</scope>
    <source>
        <strain evidence="3 4">OSC145934</strain>
    </source>
</reference>
<dbReference type="InterPro" id="IPR052617">
    <property type="entry name" value="Huntingtin-int_K"/>
</dbReference>
<dbReference type="AlphaFoldDB" id="A0A232LT92"/>
<dbReference type="Gene3D" id="1.10.8.10">
    <property type="entry name" value="DNA helicase RuvA subunit, C-terminal domain"/>
    <property type="match status" value="1"/>
</dbReference>
<dbReference type="InterPro" id="IPR038922">
    <property type="entry name" value="HYPK_UBA"/>
</dbReference>
<evidence type="ECO:0000259" key="2">
    <source>
        <dbReference type="Pfam" id="PF19026"/>
    </source>
</evidence>
<comment type="caution">
    <text evidence="3">The sequence shown here is derived from an EMBL/GenBank/DDBJ whole genome shotgun (WGS) entry which is preliminary data.</text>
</comment>
<name>A0A232LT92_9EURO</name>
<protein>
    <recommendedName>
        <fullName evidence="2">Nascent polypeptide-associated complex subunit alpha-like UBA domain-containing protein</fullName>
    </recommendedName>
</protein>
<feature type="compositionally biased region" description="Low complexity" evidence="1">
    <location>
        <begin position="29"/>
        <end position="38"/>
    </location>
</feature>
<dbReference type="GO" id="GO:0043066">
    <property type="term" value="P:negative regulation of apoptotic process"/>
    <property type="evidence" value="ECO:0007669"/>
    <property type="project" value="TreeGrafter"/>
</dbReference>
<dbReference type="PANTHER" id="PTHR31184">
    <property type="entry name" value="HUNTINGTIN-INTERACTING PROTEIN K FAMILY MEMBER"/>
    <property type="match status" value="1"/>
</dbReference>
<dbReference type="CDD" id="cd14361">
    <property type="entry name" value="UBA_HYPK"/>
    <property type="match status" value="1"/>
</dbReference>
<dbReference type="PANTHER" id="PTHR31184:SF2">
    <property type="entry name" value="HUNTINGTIN-INTERACTING PROTEIN K"/>
    <property type="match status" value="1"/>
</dbReference>
<dbReference type="EMBL" id="NPHW01004900">
    <property type="protein sequence ID" value="OXV07380.1"/>
    <property type="molecule type" value="Genomic_DNA"/>
</dbReference>
<gene>
    <name evidence="3" type="ORF">Egran_04855</name>
</gene>
<feature type="compositionally biased region" description="Polar residues" evidence="1">
    <location>
        <begin position="1"/>
        <end position="20"/>
    </location>
</feature>
<evidence type="ECO:0000313" key="3">
    <source>
        <dbReference type="EMBL" id="OXV07380.1"/>
    </source>
</evidence>
<feature type="domain" description="Nascent polypeptide-associated complex subunit alpha-like UBA" evidence="2">
    <location>
        <begin position="101"/>
        <end position="141"/>
    </location>
</feature>
<dbReference type="Pfam" id="PF19026">
    <property type="entry name" value="UBA_HYPK"/>
    <property type="match status" value="1"/>
</dbReference>
<proteinExistence type="predicted"/>
<dbReference type="GO" id="GO:0050821">
    <property type="term" value="P:protein stabilization"/>
    <property type="evidence" value="ECO:0007669"/>
    <property type="project" value="TreeGrafter"/>
</dbReference>
<accession>A0A232LT92</accession>
<feature type="region of interest" description="Disordered" evidence="1">
    <location>
        <begin position="1"/>
        <end position="53"/>
    </location>
</feature>